<keyword evidence="4" id="KW-1185">Reference proteome</keyword>
<evidence type="ECO:0000259" key="2">
    <source>
        <dbReference type="Pfam" id="PF23156"/>
    </source>
</evidence>
<dbReference type="Proteomes" id="UP000036987">
    <property type="component" value="Unassembled WGS sequence"/>
</dbReference>
<name>A0A0K9PEF6_ZOSMR</name>
<sequence>MSIRGLHNRRQSPDAEKKRKSLSRHQMTRSSTVNHGSHSWGGKVGQLTRPSSEPVLYKEETSDDAFDVSSLHRFSTYIDLPSSPHVTKPPFLHRLSEGERKRGIYTEDSKVLVKVIVQKSPGPVKALVKLGTTIEEAISTVIDEYRKEGRHPTLDDDDTALFQLYDSYFSNQALNKTYKLGDVGGRSFLLRKEEPCSGTCSTENQHDDDNRVSILATATVNPLHFVFSFVFGRTRRLWNILDCISHE</sequence>
<dbReference type="AlphaFoldDB" id="A0A0K9PEF6"/>
<dbReference type="InterPro" id="IPR055482">
    <property type="entry name" value="DUF7054"/>
</dbReference>
<feature type="compositionally biased region" description="Basic residues" evidence="1">
    <location>
        <begin position="1"/>
        <end position="10"/>
    </location>
</feature>
<dbReference type="PANTHER" id="PTHR33270">
    <property type="entry name" value="BNAC05G50380D PROTEIN"/>
    <property type="match status" value="1"/>
</dbReference>
<protein>
    <recommendedName>
        <fullName evidence="2">DUF7054 domain-containing protein</fullName>
    </recommendedName>
</protein>
<organism evidence="3 4">
    <name type="scientific">Zostera marina</name>
    <name type="common">Eelgrass</name>
    <dbReference type="NCBI Taxonomy" id="29655"/>
    <lineage>
        <taxon>Eukaryota</taxon>
        <taxon>Viridiplantae</taxon>
        <taxon>Streptophyta</taxon>
        <taxon>Embryophyta</taxon>
        <taxon>Tracheophyta</taxon>
        <taxon>Spermatophyta</taxon>
        <taxon>Magnoliopsida</taxon>
        <taxon>Liliopsida</taxon>
        <taxon>Zosteraceae</taxon>
        <taxon>Zostera</taxon>
    </lineage>
</organism>
<evidence type="ECO:0000313" key="3">
    <source>
        <dbReference type="EMBL" id="KMZ67458.1"/>
    </source>
</evidence>
<dbReference type="PANTHER" id="PTHR33270:SF6">
    <property type="entry name" value="OS02G0448600 PROTEIN"/>
    <property type="match status" value="1"/>
</dbReference>
<evidence type="ECO:0000313" key="4">
    <source>
        <dbReference type="Proteomes" id="UP000036987"/>
    </source>
</evidence>
<feature type="region of interest" description="Disordered" evidence="1">
    <location>
        <begin position="1"/>
        <end position="51"/>
    </location>
</feature>
<gene>
    <name evidence="3" type="ORF">ZOSMA_267G00110</name>
</gene>
<dbReference type="OrthoDB" id="1885101at2759"/>
<proteinExistence type="predicted"/>
<comment type="caution">
    <text evidence="3">The sequence shown here is derived from an EMBL/GenBank/DDBJ whole genome shotgun (WGS) entry which is preliminary data.</text>
</comment>
<evidence type="ECO:0000256" key="1">
    <source>
        <dbReference type="SAM" id="MobiDB-lite"/>
    </source>
</evidence>
<feature type="domain" description="DUF7054" evidence="2">
    <location>
        <begin position="108"/>
        <end position="191"/>
    </location>
</feature>
<dbReference type="EMBL" id="LFYR01000909">
    <property type="protein sequence ID" value="KMZ67458.1"/>
    <property type="molecule type" value="Genomic_DNA"/>
</dbReference>
<reference evidence="4" key="1">
    <citation type="journal article" date="2016" name="Nature">
        <title>The genome of the seagrass Zostera marina reveals angiosperm adaptation to the sea.</title>
        <authorList>
            <person name="Olsen J.L."/>
            <person name="Rouze P."/>
            <person name="Verhelst B."/>
            <person name="Lin Y.-C."/>
            <person name="Bayer T."/>
            <person name="Collen J."/>
            <person name="Dattolo E."/>
            <person name="De Paoli E."/>
            <person name="Dittami S."/>
            <person name="Maumus F."/>
            <person name="Michel G."/>
            <person name="Kersting A."/>
            <person name="Lauritano C."/>
            <person name="Lohaus R."/>
            <person name="Toepel M."/>
            <person name="Tonon T."/>
            <person name="Vanneste K."/>
            <person name="Amirebrahimi M."/>
            <person name="Brakel J."/>
            <person name="Bostroem C."/>
            <person name="Chovatia M."/>
            <person name="Grimwood J."/>
            <person name="Jenkins J.W."/>
            <person name="Jueterbock A."/>
            <person name="Mraz A."/>
            <person name="Stam W.T."/>
            <person name="Tice H."/>
            <person name="Bornberg-Bauer E."/>
            <person name="Green P.J."/>
            <person name="Pearson G.A."/>
            <person name="Procaccini G."/>
            <person name="Duarte C.M."/>
            <person name="Schmutz J."/>
            <person name="Reusch T.B.H."/>
            <person name="Van de Peer Y."/>
        </authorList>
    </citation>
    <scope>NUCLEOTIDE SEQUENCE [LARGE SCALE GENOMIC DNA]</scope>
    <source>
        <strain evidence="4">cv. Finnish</strain>
    </source>
</reference>
<feature type="compositionally biased region" description="Basic residues" evidence="1">
    <location>
        <begin position="18"/>
        <end position="27"/>
    </location>
</feature>
<dbReference type="Pfam" id="PF23156">
    <property type="entry name" value="DUF7054"/>
    <property type="match status" value="1"/>
</dbReference>
<accession>A0A0K9PEF6</accession>
<dbReference type="OMA" id="HQMTRSS"/>
<feature type="compositionally biased region" description="Polar residues" evidence="1">
    <location>
        <begin position="28"/>
        <end position="37"/>
    </location>
</feature>
<dbReference type="InterPro" id="IPR040358">
    <property type="entry name" value="At4g22758-like"/>
</dbReference>